<accession>A0A846H4X4</accession>
<dbReference type="InterPro" id="IPR010106">
    <property type="entry name" value="RpnA"/>
</dbReference>
<comment type="caution">
    <text evidence="2">The sequence shown here is derived from an EMBL/GenBank/DDBJ whole genome shotgun (WGS) entry which is preliminary data.</text>
</comment>
<feature type="coiled-coil region" evidence="1">
    <location>
        <begin position="148"/>
        <end position="182"/>
    </location>
</feature>
<protein>
    <submittedName>
        <fullName evidence="2">Rpn family recombination-promoting nuclease/putative transposase</fullName>
    </submittedName>
</protein>
<proteinExistence type="predicted"/>
<dbReference type="PANTHER" id="PTHR35586">
    <property type="entry name" value="SLL1691 PROTEIN"/>
    <property type="match status" value="1"/>
</dbReference>
<dbReference type="NCBIfam" id="TIGR01784">
    <property type="entry name" value="T_den_put_tspse"/>
    <property type="match status" value="1"/>
</dbReference>
<keyword evidence="3" id="KW-1185">Reference proteome</keyword>
<gene>
    <name evidence="2" type="ORF">PI95_005495</name>
</gene>
<reference evidence="2 3" key="1">
    <citation type="journal article" date="2015" name="Genome Announc.">
        <title>Draft Genome Sequence of Cyanobacterium Hassallia byssoidea Strain VB512170, Isolated from Monuments in India.</title>
        <authorList>
            <person name="Singh D."/>
            <person name="Chandrababunaidu M.M."/>
            <person name="Panda A."/>
            <person name="Sen D."/>
            <person name="Bhattacharyya S."/>
            <person name="Adhikary S.P."/>
            <person name="Tripathy S."/>
        </authorList>
    </citation>
    <scope>NUCLEOTIDE SEQUENCE [LARGE SCALE GENOMIC DNA]</scope>
    <source>
        <strain evidence="2 3">VB512170</strain>
    </source>
</reference>
<evidence type="ECO:0000313" key="2">
    <source>
        <dbReference type="EMBL" id="NEU72038.1"/>
    </source>
</evidence>
<dbReference type="Proteomes" id="UP000031549">
    <property type="component" value="Unassembled WGS sequence"/>
</dbReference>
<dbReference type="EMBL" id="JTCM02000007">
    <property type="protein sequence ID" value="NEU72038.1"/>
    <property type="molecule type" value="Genomic_DNA"/>
</dbReference>
<evidence type="ECO:0000313" key="3">
    <source>
        <dbReference type="Proteomes" id="UP000031549"/>
    </source>
</evidence>
<name>A0A846H4X4_9CYAN</name>
<dbReference type="Pfam" id="PF11103">
    <property type="entry name" value="DUF2887"/>
    <property type="match status" value="1"/>
</dbReference>
<organism evidence="2 3">
    <name type="scientific">Hassallia byssoidea VB512170</name>
    <dbReference type="NCBI Taxonomy" id="1304833"/>
    <lineage>
        <taxon>Bacteria</taxon>
        <taxon>Bacillati</taxon>
        <taxon>Cyanobacteriota</taxon>
        <taxon>Cyanophyceae</taxon>
        <taxon>Nostocales</taxon>
        <taxon>Tolypothrichaceae</taxon>
        <taxon>Hassallia</taxon>
    </lineage>
</organism>
<evidence type="ECO:0000256" key="1">
    <source>
        <dbReference type="SAM" id="Coils"/>
    </source>
</evidence>
<dbReference type="PANTHER" id="PTHR35586:SF2">
    <property type="entry name" value="SLL1542 PROTEIN"/>
    <property type="match status" value="1"/>
</dbReference>
<keyword evidence="1" id="KW-0175">Coiled coil</keyword>
<sequence length="276" mass="31660">MRTDTIFYQLFQTLPGILFELIGESANQAEAYQFASVEIKELAFRFDGLFLPLADFPEQPIYFVEVQFQPKTDFYWRLFAEIFVYLNQYQPIQDWRAVAVFAKRSLDPGVPMQYRGLLMSQQVTFVYLDELESTVNTSLGLGIVQLVVEEEATVNEQARQLLEKAQQELEDVALRQKVLELIETILVYKFTNLSREEIEAMFGLSELKQTRYFREVAQDAKEEGKLEAKLETVPLLLELGLTVEQIAERLSLDVEAVRKAAQTSSVDNSQGEDTGI</sequence>
<dbReference type="RefSeq" id="WP_039753719.1">
    <property type="nucleotide sequence ID" value="NZ_JTCM02000007.1"/>
</dbReference>
<dbReference type="InterPro" id="IPR022573">
    <property type="entry name" value="DUF2887"/>
</dbReference>
<dbReference type="AlphaFoldDB" id="A0A846H4X4"/>